<dbReference type="OrthoDB" id="543156at2759"/>
<protein>
    <recommendedName>
        <fullName evidence="1">DJ-1/PfpI domain-containing protein</fullName>
    </recommendedName>
</protein>
<dbReference type="Proteomes" id="UP000034680">
    <property type="component" value="Unassembled WGS sequence"/>
</dbReference>
<dbReference type="PANTHER" id="PTHR43130:SF7">
    <property type="entry name" value="DJ-1_PFPI DOMAIN-CONTAINING PROTEIN"/>
    <property type="match status" value="1"/>
</dbReference>
<comment type="caution">
    <text evidence="2">The sequence shown here is derived from an EMBL/GenBank/DDBJ whole genome shotgun (WGS) entry which is preliminary data.</text>
</comment>
<name>A0A0G2IEZ6_9PEZI</name>
<evidence type="ECO:0000313" key="2">
    <source>
        <dbReference type="EMBL" id="KKY38415.1"/>
    </source>
</evidence>
<proteinExistence type="predicted"/>
<evidence type="ECO:0000313" key="3">
    <source>
        <dbReference type="Proteomes" id="UP000034680"/>
    </source>
</evidence>
<sequence length="254" mass="27498">MTARKHLHIGVFIPSPSAAQLLDTACIDVFAITSYQYLSPLPMVPKHLSSLAPELKISYIGSQKPGSLIQLTANMRIELSNHFSDAEVAPGKLDVVLVPGPDPRDTWDEDALSWLRQQGAAPGTDILSVCTGIYLCAAAGLADGRRVCGPRGLQSELRNMYPRAEFVGEKLRWVRDGNFWSSGGVTNGNDLVAAYCRESGRFPGPVAEFACKVADVGDRSQLYSKSQSAFTVGIVWQLIKAWFIGAGKEKSKAV</sequence>
<dbReference type="InterPro" id="IPR002818">
    <property type="entry name" value="DJ-1/PfpI"/>
</dbReference>
<gene>
    <name evidence="2" type="ORF">UCDDA912_g01733</name>
</gene>
<dbReference type="SUPFAM" id="SSF52317">
    <property type="entry name" value="Class I glutamine amidotransferase-like"/>
    <property type="match status" value="1"/>
</dbReference>
<organism evidence="2 3">
    <name type="scientific">Diaporthe ampelina</name>
    <dbReference type="NCBI Taxonomy" id="1214573"/>
    <lineage>
        <taxon>Eukaryota</taxon>
        <taxon>Fungi</taxon>
        <taxon>Dikarya</taxon>
        <taxon>Ascomycota</taxon>
        <taxon>Pezizomycotina</taxon>
        <taxon>Sordariomycetes</taxon>
        <taxon>Sordariomycetidae</taxon>
        <taxon>Diaporthales</taxon>
        <taxon>Diaporthaceae</taxon>
        <taxon>Diaporthe</taxon>
    </lineage>
</organism>
<dbReference type="PANTHER" id="PTHR43130">
    <property type="entry name" value="ARAC-FAMILY TRANSCRIPTIONAL REGULATOR"/>
    <property type="match status" value="1"/>
</dbReference>
<accession>A0A0G2IEZ6</accession>
<reference evidence="2 3" key="2">
    <citation type="submission" date="2015-05" db="EMBL/GenBank/DDBJ databases">
        <authorList>
            <person name="Morales-Cruz A."/>
            <person name="Amrine K.C."/>
            <person name="Cantu D."/>
        </authorList>
    </citation>
    <scope>NUCLEOTIDE SEQUENCE [LARGE SCALE GENOMIC DNA]</scope>
    <source>
        <strain evidence="2">DA912</strain>
    </source>
</reference>
<feature type="domain" description="DJ-1/PfpI" evidence="1">
    <location>
        <begin position="54"/>
        <end position="194"/>
    </location>
</feature>
<dbReference type="Pfam" id="PF01965">
    <property type="entry name" value="DJ-1_PfpI"/>
    <property type="match status" value="1"/>
</dbReference>
<dbReference type="EMBL" id="LCUC01000059">
    <property type="protein sequence ID" value="KKY38415.1"/>
    <property type="molecule type" value="Genomic_DNA"/>
</dbReference>
<dbReference type="Gene3D" id="3.40.50.880">
    <property type="match status" value="1"/>
</dbReference>
<dbReference type="InterPro" id="IPR052158">
    <property type="entry name" value="INH-QAR"/>
</dbReference>
<evidence type="ECO:0000259" key="1">
    <source>
        <dbReference type="Pfam" id="PF01965"/>
    </source>
</evidence>
<dbReference type="AlphaFoldDB" id="A0A0G2IEZ6"/>
<reference evidence="2 3" key="1">
    <citation type="submission" date="2015-05" db="EMBL/GenBank/DDBJ databases">
        <title>Distinctive expansion of gene families associated with plant cell wall degradation and secondary metabolism in the genomes of grapevine trunk pathogens.</title>
        <authorList>
            <person name="Lawrence D.P."/>
            <person name="Travadon R."/>
            <person name="Rolshausen P.E."/>
            <person name="Baumgartner K."/>
        </authorList>
    </citation>
    <scope>NUCLEOTIDE SEQUENCE [LARGE SCALE GENOMIC DNA]</scope>
    <source>
        <strain evidence="2">DA912</strain>
    </source>
</reference>
<dbReference type="InterPro" id="IPR029062">
    <property type="entry name" value="Class_I_gatase-like"/>
</dbReference>
<keyword evidence="3" id="KW-1185">Reference proteome</keyword>